<proteinExistence type="predicted"/>
<accession>A0ABV8FJ17</accession>
<protein>
    <submittedName>
        <fullName evidence="2">Uncharacterized protein</fullName>
    </submittedName>
</protein>
<dbReference type="Proteomes" id="UP001595847">
    <property type="component" value="Unassembled WGS sequence"/>
</dbReference>
<sequence>MARLRHAEAEAERHAASAAAHREAHIELDQRVQRLEAELAVLRHERLETCMLWFNARDDRDRNQHIARRMRRKLDRLRRRAPLADPG</sequence>
<evidence type="ECO:0000313" key="2">
    <source>
        <dbReference type="EMBL" id="MFC3995359.1"/>
    </source>
</evidence>
<keyword evidence="3" id="KW-1185">Reference proteome</keyword>
<name>A0ABV8FJ17_9ACTN</name>
<dbReference type="RefSeq" id="WP_378530400.1">
    <property type="nucleotide sequence ID" value="NZ_JBHSBH010000004.1"/>
</dbReference>
<gene>
    <name evidence="2" type="ORF">ACFOVU_05515</name>
</gene>
<evidence type="ECO:0000313" key="3">
    <source>
        <dbReference type="Proteomes" id="UP001595847"/>
    </source>
</evidence>
<feature type="region of interest" description="Disordered" evidence="1">
    <location>
        <begin position="1"/>
        <end position="22"/>
    </location>
</feature>
<dbReference type="EMBL" id="JBHSBH010000004">
    <property type="protein sequence ID" value="MFC3995359.1"/>
    <property type="molecule type" value="Genomic_DNA"/>
</dbReference>
<evidence type="ECO:0000256" key="1">
    <source>
        <dbReference type="SAM" id="MobiDB-lite"/>
    </source>
</evidence>
<comment type="caution">
    <text evidence="2">The sequence shown here is derived from an EMBL/GenBank/DDBJ whole genome shotgun (WGS) entry which is preliminary data.</text>
</comment>
<reference evidence="3" key="1">
    <citation type="journal article" date="2019" name="Int. J. Syst. Evol. Microbiol.">
        <title>The Global Catalogue of Microorganisms (GCM) 10K type strain sequencing project: providing services to taxonomists for standard genome sequencing and annotation.</title>
        <authorList>
            <consortium name="The Broad Institute Genomics Platform"/>
            <consortium name="The Broad Institute Genome Sequencing Center for Infectious Disease"/>
            <person name="Wu L."/>
            <person name="Ma J."/>
        </authorList>
    </citation>
    <scope>NUCLEOTIDE SEQUENCE [LARGE SCALE GENOMIC DNA]</scope>
    <source>
        <strain evidence="3">TBRC 1826</strain>
    </source>
</reference>
<organism evidence="2 3">
    <name type="scientific">Nocardiopsis sediminis</name>
    <dbReference type="NCBI Taxonomy" id="1778267"/>
    <lineage>
        <taxon>Bacteria</taxon>
        <taxon>Bacillati</taxon>
        <taxon>Actinomycetota</taxon>
        <taxon>Actinomycetes</taxon>
        <taxon>Streptosporangiales</taxon>
        <taxon>Nocardiopsidaceae</taxon>
        <taxon>Nocardiopsis</taxon>
    </lineage>
</organism>